<keyword evidence="7" id="KW-0862">Zinc</keyword>
<comment type="function">
    <text evidence="1">Involved in the proteasome-dependent degradation of fructose-1,6-bisphosphatase.</text>
</comment>
<dbReference type="SMART" id="SM00757">
    <property type="entry name" value="CRA"/>
    <property type="match status" value="1"/>
</dbReference>
<evidence type="ECO:0000256" key="1">
    <source>
        <dbReference type="ARBA" id="ARBA00002343"/>
    </source>
</evidence>
<dbReference type="PROSITE" id="PS50896">
    <property type="entry name" value="LISH"/>
    <property type="match status" value="1"/>
</dbReference>
<comment type="similarity">
    <text evidence="3">Belongs to the FYV10 family.</text>
</comment>
<feature type="zinc finger region" description="RING-Gid-type" evidence="8">
    <location>
        <begin position="321"/>
        <end position="382"/>
    </location>
</feature>
<proteinExistence type="inferred from homology"/>
<dbReference type="VEuPathDB" id="FungiDB:DFL_009699"/>
<evidence type="ECO:0000259" key="10">
    <source>
        <dbReference type="PROSITE" id="PS50897"/>
    </source>
</evidence>
<dbReference type="GO" id="GO:0061630">
    <property type="term" value="F:ubiquitin protein ligase activity"/>
    <property type="evidence" value="ECO:0007669"/>
    <property type="project" value="InterPro"/>
</dbReference>
<feature type="compositionally biased region" description="Polar residues" evidence="9">
    <location>
        <begin position="1441"/>
        <end position="1450"/>
    </location>
</feature>
<dbReference type="GO" id="GO:0008270">
    <property type="term" value="F:zinc ion binding"/>
    <property type="evidence" value="ECO:0007669"/>
    <property type="project" value="UniProtKB-KW"/>
</dbReference>
<dbReference type="Gene3D" id="1.25.40.990">
    <property type="match status" value="1"/>
</dbReference>
<dbReference type="PROSITE" id="PS51867">
    <property type="entry name" value="ZF_RING_GID"/>
    <property type="match status" value="1"/>
</dbReference>
<dbReference type="Pfam" id="PF03399">
    <property type="entry name" value="SAC3_GANP"/>
    <property type="match status" value="1"/>
</dbReference>
<evidence type="ECO:0000313" key="12">
    <source>
        <dbReference type="EMBL" id="RVD81852.1"/>
    </source>
</evidence>
<dbReference type="InterPro" id="IPR013144">
    <property type="entry name" value="CRA_dom"/>
</dbReference>
<dbReference type="PANTHER" id="PTHR12170:SF2">
    <property type="entry name" value="E3 UBIQUITIN-PROTEIN TRANSFERASE MAEA"/>
    <property type="match status" value="1"/>
</dbReference>
<evidence type="ECO:0000256" key="8">
    <source>
        <dbReference type="PROSITE-ProRule" id="PRU01215"/>
    </source>
</evidence>
<keyword evidence="5" id="KW-0479">Metal-binding</keyword>
<dbReference type="RefSeq" id="XP_067487396.1">
    <property type="nucleotide sequence ID" value="XM_067639625.1"/>
</dbReference>
<dbReference type="EMBL" id="SAEB01000012">
    <property type="protein sequence ID" value="RVD81852.1"/>
    <property type="molecule type" value="Genomic_DNA"/>
</dbReference>
<dbReference type="InterPro" id="IPR045098">
    <property type="entry name" value="Fyv10_fam"/>
</dbReference>
<dbReference type="Proteomes" id="UP000283090">
    <property type="component" value="Unassembled WGS sequence"/>
</dbReference>
<dbReference type="STRING" id="97331.A0A436ZSM6"/>
<evidence type="ECO:0000256" key="2">
    <source>
        <dbReference type="ARBA" id="ARBA00004496"/>
    </source>
</evidence>
<dbReference type="OrthoDB" id="264795at2759"/>
<feature type="region of interest" description="Disordered" evidence="9">
    <location>
        <begin position="985"/>
        <end position="1059"/>
    </location>
</feature>
<feature type="compositionally biased region" description="Low complexity" evidence="9">
    <location>
        <begin position="999"/>
        <end position="1027"/>
    </location>
</feature>
<feature type="compositionally biased region" description="Polar residues" evidence="9">
    <location>
        <begin position="1333"/>
        <end position="1352"/>
    </location>
</feature>
<dbReference type="GO" id="GO:0005634">
    <property type="term" value="C:nucleus"/>
    <property type="evidence" value="ECO:0007669"/>
    <property type="project" value="TreeGrafter"/>
</dbReference>
<dbReference type="GO" id="GO:0043161">
    <property type="term" value="P:proteasome-mediated ubiquitin-dependent protein catabolic process"/>
    <property type="evidence" value="ECO:0007669"/>
    <property type="project" value="InterPro"/>
</dbReference>
<dbReference type="InterPro" id="IPR024964">
    <property type="entry name" value="CTLH/CRA"/>
</dbReference>
<dbReference type="GeneID" id="93592010"/>
<evidence type="ECO:0000256" key="5">
    <source>
        <dbReference type="ARBA" id="ARBA00022723"/>
    </source>
</evidence>
<gene>
    <name evidence="12" type="ORF">DFL_009699</name>
</gene>
<comment type="caution">
    <text evidence="12">The sequence shown here is derived from an EMBL/GenBank/DDBJ whole genome shotgun (WGS) entry which is preliminary data.</text>
</comment>
<dbReference type="InterPro" id="IPR005062">
    <property type="entry name" value="SAC3/GANP/THP3_conserved"/>
</dbReference>
<evidence type="ECO:0000256" key="9">
    <source>
        <dbReference type="SAM" id="MobiDB-lite"/>
    </source>
</evidence>
<evidence type="ECO:0000256" key="3">
    <source>
        <dbReference type="ARBA" id="ARBA00010615"/>
    </source>
</evidence>
<dbReference type="InterPro" id="IPR044063">
    <property type="entry name" value="ZF_RING_GID"/>
</dbReference>
<dbReference type="InterPro" id="IPR006595">
    <property type="entry name" value="CTLH_C"/>
</dbReference>
<dbReference type="InterPro" id="IPR006594">
    <property type="entry name" value="LisH"/>
</dbReference>
<feature type="domain" description="CTLH" evidence="10">
    <location>
        <begin position="168"/>
        <end position="218"/>
    </location>
</feature>
<reference evidence="12 13" key="1">
    <citation type="submission" date="2019-01" db="EMBL/GenBank/DDBJ databases">
        <title>Intercellular communication is required for trap formation in the nematode-trapping fungus Duddingtonia flagrans.</title>
        <authorList>
            <person name="Youssar L."/>
            <person name="Wernet V."/>
            <person name="Hensel N."/>
            <person name="Hildebrandt H.-G."/>
            <person name="Fischer R."/>
        </authorList>
    </citation>
    <scope>NUCLEOTIDE SEQUENCE [LARGE SCALE GENOMIC DNA]</scope>
    <source>
        <strain evidence="12 13">CBS H-5679</strain>
    </source>
</reference>
<feature type="compositionally biased region" description="Polar residues" evidence="9">
    <location>
        <begin position="1133"/>
        <end position="1157"/>
    </location>
</feature>
<dbReference type="Pfam" id="PF10607">
    <property type="entry name" value="CTLH"/>
    <property type="match status" value="1"/>
</dbReference>
<dbReference type="PROSITE" id="PS50897">
    <property type="entry name" value="CTLH"/>
    <property type="match status" value="1"/>
</dbReference>
<keyword evidence="13" id="KW-1185">Reference proteome</keyword>
<keyword evidence="4" id="KW-0963">Cytoplasm</keyword>
<evidence type="ECO:0000256" key="4">
    <source>
        <dbReference type="ARBA" id="ARBA00022490"/>
    </source>
</evidence>
<dbReference type="GO" id="GO:0005737">
    <property type="term" value="C:cytoplasm"/>
    <property type="evidence" value="ECO:0007669"/>
    <property type="project" value="UniProtKB-SubCell"/>
</dbReference>
<sequence length="1936" mass="213872">MSTKNAAILSADNNLLLEEPLLRLPLEVLRKIFKSSQRYIENDGKRLTELARDAAAKAPQVSQETSLENLNTMITRMQTLKRKMEALHEEEKVVHAQSRKRVSHLNDLHSLSSLLEDGYESWSKIRLDRFMVDYMLRNGYSNSAKQLAKKQGIEELVDVDVFVQCWTIEESLRNKKTTECLAWCAENKNSLKKIKSTLEFELRLQVYIEFVRERKLKEAVAYSRKHLSGSYDAHTNEFLRASCMLAFPPERPGPYRALYAEDRWNHLVKTFVSTYHSLYNLPQEPLLHVALAAGLSSLKTPSCHSTLSTRHNTACSVTSLCPICSTELNELAKPVPYGHHTTSWVDHDLIVLPNGRVYGTKRLSDLAGKLGLDGGKYRDPISGEEFERGEIIKPHPPQQKIVATMKGLDEDWPTAVHQREAQGLRNSDFTALVPVRTTQSVSVQQRHELEVQRPAKPPVNLSTLRHELKHPNISEEDMFKDAVQVRKRRVEEYDKERERNRLNAARRILEGHKEIVGICVQMCPRWDRLRRANNKSAISTYEVDENGYFGESRAVKSWHRPAAGDAEDLPEDLRTEETLMKTMDYLVHDIIDKWAFSNCQNFVWDRTRSIRQDCSIQGLNSDAVIECYERIARFHIFSLQQLSHKENFHRGQELEQLSKTLISLNELYDDRRRLIKQGKRQYNPETDFESEFRAYTLVSNLYNPLQIARALQLPARLLETPVFRIALLLFKYAQRANHDDRNLFGNTSKSEATLNWSSHFFDLVYNPSTPYLLGCLAALEFMNVKKGAIKTFERGFPPQKKASRLTLLQKLVDAPSEEDVKTAVERYGLKTSEHDGAVFMVCPRKSQRSTWIAQPPPVTPPFYLAVETKRGQATTGEFVPARFFIDEPGCYRRVVSQLCEEEVDIKYNDPVEQEPVTDGPSHIVQFASSWESVGTIVADPHDVVDEDPAQNALFDLINNTRNGRVPANRAQDLIALIAKKKKKARKHTFSQAPTKTVKQPVRQPVQRQEPPPFQGFAKSGAAGSAASAPPPQAPSQFKAPVAPSAFPSRTTTREASPAVQPPVVSAFGARPPVSAFGAPVSVFGARAAPVSAFGPRPTAPAPPAFGGTPSENPSAFGKPAGTSAPLRFGQKPLESTSAPAPAFGQNSNTASSGTPPLQSVFQSVTNVFPPTAPPVSAFAAQQPAQKLDEGPEKQPVSAFGTKPKTHVDAPVFGLKSTGDPPATEAKPTPVSLFNQKQAAIATGQPGSQGLFADAAAKAPQPVFASTLPALDPGASPFVPSQTPASKPPVTSIFDSPKPNPSQGSSQSIFDTQPPTKPITSFFPAPVPEAKTFPSAQQSAPSIFSTTPAQQPPKSIFDSVPQQPISSLFPSTTPETKASAPPAQFPASTSTPQAPPPSFFPSALSTTTPQVPPPGTSIFDQALPKGPEVPEAATQTPPAPNSLVTSDQLTPKSPPASDQPAPHVSPPLVQIIEDPDLTKEEAPPSKRVRLAPSGLPIPEDTRAQDQNLPTPTALTWRDVIKPIPAEFIRKFDPKRDAEPWYPGIDSLSKFQYTDITQLASRRQELKNSAWHKLRLSECNPNGIPALLEAGPPNTWQLQIVCADERKKSLKWFMHKFGGLVQRDGEDTYQDEHVASSHMRGQDGMIGGIIFGCTATSSSKGWKKILAHDKGVLHRTVNNALKKAPEGKIQVLVLAYTGEGTTRKAQIKNIRSALGALELEKGGKVQIKVLVVEELTDLEMLDKVVKEFGVGQRKEQEAAEAAEARQEFVLSAITAVDEPAASVRRKRSLDELDELLTAQLLLKGEKPSNGNKSTAKRRRYTDFQKPPAHIYGLPPIENEFVKPTLHEKKLKKRKSIEEIADSKRRKVKATSNRVSKALNSVSAKFDAWALPDGDDDLLAADSMLNNTPPGLGAMLEGFFGLTGDWDDFSLGGRDDVAV</sequence>
<accession>A0A436ZSM6</accession>
<protein>
    <submittedName>
        <fullName evidence="12">Uncharacterized protein</fullName>
    </submittedName>
</protein>
<feature type="region of interest" description="Disordered" evidence="9">
    <location>
        <begin position="1181"/>
        <end position="1228"/>
    </location>
</feature>
<feature type="domain" description="RING-Gid-type" evidence="11">
    <location>
        <begin position="321"/>
        <end position="382"/>
    </location>
</feature>
<evidence type="ECO:0000313" key="13">
    <source>
        <dbReference type="Proteomes" id="UP000283090"/>
    </source>
</evidence>
<organism evidence="12 13">
    <name type="scientific">Arthrobotrys flagrans</name>
    <name type="common">Nematode-trapping fungus</name>
    <name type="synonym">Trichothecium flagrans</name>
    <dbReference type="NCBI Taxonomy" id="97331"/>
    <lineage>
        <taxon>Eukaryota</taxon>
        <taxon>Fungi</taxon>
        <taxon>Dikarya</taxon>
        <taxon>Ascomycota</taxon>
        <taxon>Pezizomycotina</taxon>
        <taxon>Orbiliomycetes</taxon>
        <taxon>Orbiliales</taxon>
        <taxon>Orbiliaceae</taxon>
        <taxon>Arthrobotrys</taxon>
    </lineage>
</organism>
<evidence type="ECO:0000259" key="11">
    <source>
        <dbReference type="PROSITE" id="PS51867"/>
    </source>
</evidence>
<feature type="compositionally biased region" description="Polar residues" evidence="9">
    <location>
        <begin position="1359"/>
        <end position="1375"/>
    </location>
</feature>
<dbReference type="GO" id="GO:0034657">
    <property type="term" value="C:GID complex"/>
    <property type="evidence" value="ECO:0007669"/>
    <property type="project" value="TreeGrafter"/>
</dbReference>
<dbReference type="PANTHER" id="PTHR12170">
    <property type="entry name" value="MACROPHAGE ERYTHROBLAST ATTACHER-RELATED"/>
    <property type="match status" value="1"/>
</dbReference>
<keyword evidence="6 8" id="KW-0863">Zinc-finger</keyword>
<feature type="compositionally biased region" description="Polar residues" evidence="9">
    <location>
        <begin position="1300"/>
        <end position="1313"/>
    </location>
</feature>
<evidence type="ECO:0000256" key="6">
    <source>
        <dbReference type="ARBA" id="ARBA00022771"/>
    </source>
</evidence>
<comment type="subcellular location">
    <subcellularLocation>
        <location evidence="2">Cytoplasm</location>
    </subcellularLocation>
</comment>
<feature type="region of interest" description="Disordered" evidence="9">
    <location>
        <begin position="1266"/>
        <end position="1507"/>
    </location>
</feature>
<feature type="region of interest" description="Disordered" evidence="9">
    <location>
        <begin position="1099"/>
        <end position="1157"/>
    </location>
</feature>
<name>A0A436ZSM6_ARTFL</name>
<dbReference type="SMART" id="SM00668">
    <property type="entry name" value="CTLH"/>
    <property type="match status" value="1"/>
</dbReference>
<feature type="compositionally biased region" description="Low complexity" evidence="9">
    <location>
        <begin position="1399"/>
        <end position="1408"/>
    </location>
</feature>
<evidence type="ECO:0000256" key="7">
    <source>
        <dbReference type="ARBA" id="ARBA00022833"/>
    </source>
</evidence>